<dbReference type="InterPro" id="IPR006619">
    <property type="entry name" value="PGRP_domain_met/bac"/>
</dbReference>
<comment type="caution">
    <text evidence="7">The sequence shown here is derived from an EMBL/GenBank/DDBJ whole genome shotgun (WGS) entry which is preliminary data.</text>
</comment>
<proteinExistence type="inferred from homology"/>
<dbReference type="Gene3D" id="3.40.80.10">
    <property type="entry name" value="Peptidoglycan recognition protein-like"/>
    <property type="match status" value="1"/>
</dbReference>
<sequence>MNQRIPLTCRVTHIYLRYVTHVGITFVLDPSVNLTLPPKLKIIPRSEWLAQPPIEQLSPLVLPVPFVVISHTATDNCSEQAICKIRIRDLQTFQIEGKGLWDIAYNFLVGGDGYAYEGRGWTYEGAHTFGLNSKSIGISFIGTFHKIKPPPYQILAAKQLIEKGIESGAIPPNYKLFGEKQLADTLSPGAALYEEIKTWNNWTNETLFPSSKD</sequence>
<dbReference type="CDD" id="cd06583">
    <property type="entry name" value="PGRP"/>
    <property type="match status" value="1"/>
</dbReference>
<dbReference type="PANTHER" id="PTHR11022">
    <property type="entry name" value="PEPTIDOGLYCAN RECOGNITION PROTEIN"/>
    <property type="match status" value="1"/>
</dbReference>
<evidence type="ECO:0008006" key="9">
    <source>
        <dbReference type="Google" id="ProtNLM"/>
    </source>
</evidence>
<name>A0AAN7ZHZ6_9COLE</name>
<evidence type="ECO:0000313" key="8">
    <source>
        <dbReference type="Proteomes" id="UP001329430"/>
    </source>
</evidence>
<dbReference type="AlphaFoldDB" id="A0AAN7ZHZ6"/>
<keyword evidence="8" id="KW-1185">Reference proteome</keyword>
<evidence type="ECO:0000256" key="1">
    <source>
        <dbReference type="ARBA" id="ARBA00007553"/>
    </source>
</evidence>
<dbReference type="FunFam" id="3.40.80.10:FF:000001">
    <property type="entry name" value="Peptidoglycan recognition protein 1"/>
    <property type="match status" value="1"/>
</dbReference>
<comment type="function">
    <text evidence="4">Peptidoglycan-recognition protein probably involved in innate immunity by binding to peptidoglycans (PGN) of bacteria and activating the prophenoloxidase (proPO) cascade immune response. Binds to 1,3-beta-D-glucan and PGN.</text>
</comment>
<dbReference type="GO" id="GO:0008270">
    <property type="term" value="F:zinc ion binding"/>
    <property type="evidence" value="ECO:0007669"/>
    <property type="project" value="InterPro"/>
</dbReference>
<dbReference type="GO" id="GO:0045087">
    <property type="term" value="P:innate immune response"/>
    <property type="evidence" value="ECO:0007669"/>
    <property type="project" value="UniProtKB-KW"/>
</dbReference>
<feature type="domain" description="N-acetylmuramoyl-L-alanine amidase" evidence="5">
    <location>
        <begin position="52"/>
        <end position="189"/>
    </location>
</feature>
<gene>
    <name evidence="7" type="ORF">RI129_009044</name>
</gene>
<accession>A0AAN7ZHZ6</accession>
<dbReference type="SMART" id="SM00701">
    <property type="entry name" value="PGRP"/>
    <property type="match status" value="1"/>
</dbReference>
<dbReference type="Pfam" id="PF01510">
    <property type="entry name" value="Amidase_2"/>
    <property type="match status" value="1"/>
</dbReference>
<dbReference type="InterPro" id="IPR036505">
    <property type="entry name" value="Amidase/PGRP_sf"/>
</dbReference>
<organism evidence="7 8">
    <name type="scientific">Pyrocoelia pectoralis</name>
    <dbReference type="NCBI Taxonomy" id="417401"/>
    <lineage>
        <taxon>Eukaryota</taxon>
        <taxon>Metazoa</taxon>
        <taxon>Ecdysozoa</taxon>
        <taxon>Arthropoda</taxon>
        <taxon>Hexapoda</taxon>
        <taxon>Insecta</taxon>
        <taxon>Pterygota</taxon>
        <taxon>Neoptera</taxon>
        <taxon>Endopterygota</taxon>
        <taxon>Coleoptera</taxon>
        <taxon>Polyphaga</taxon>
        <taxon>Elateriformia</taxon>
        <taxon>Elateroidea</taxon>
        <taxon>Lampyridae</taxon>
        <taxon>Lampyrinae</taxon>
        <taxon>Pyrocoelia</taxon>
    </lineage>
</organism>
<keyword evidence="2" id="KW-0399">Innate immunity</keyword>
<evidence type="ECO:0000259" key="6">
    <source>
        <dbReference type="SMART" id="SM00701"/>
    </source>
</evidence>
<dbReference type="GO" id="GO:0009253">
    <property type="term" value="P:peptidoglycan catabolic process"/>
    <property type="evidence" value="ECO:0007669"/>
    <property type="project" value="InterPro"/>
</dbReference>
<dbReference type="SMART" id="SM00644">
    <property type="entry name" value="Ami_2"/>
    <property type="match status" value="1"/>
</dbReference>
<dbReference type="SUPFAM" id="SSF55846">
    <property type="entry name" value="N-acetylmuramoyl-L-alanine amidase-like"/>
    <property type="match status" value="1"/>
</dbReference>
<evidence type="ECO:0000256" key="3">
    <source>
        <dbReference type="ARBA" id="ARBA00022859"/>
    </source>
</evidence>
<comment type="similarity">
    <text evidence="1">Belongs to the N-acetylmuramoyl-L-alanine amidase 2 family.</text>
</comment>
<evidence type="ECO:0000256" key="2">
    <source>
        <dbReference type="ARBA" id="ARBA00022588"/>
    </source>
</evidence>
<dbReference type="Proteomes" id="UP001329430">
    <property type="component" value="Chromosome 6"/>
</dbReference>
<dbReference type="GO" id="GO:0008745">
    <property type="term" value="F:N-acetylmuramoyl-L-alanine amidase activity"/>
    <property type="evidence" value="ECO:0007669"/>
    <property type="project" value="InterPro"/>
</dbReference>
<keyword evidence="3" id="KW-0391">Immunity</keyword>
<evidence type="ECO:0000313" key="7">
    <source>
        <dbReference type="EMBL" id="KAK5642877.1"/>
    </source>
</evidence>
<reference evidence="7 8" key="1">
    <citation type="journal article" date="2024" name="Insects">
        <title>An Improved Chromosome-Level Genome Assembly of the Firefly Pyrocoelia pectoralis.</title>
        <authorList>
            <person name="Fu X."/>
            <person name="Meyer-Rochow V.B."/>
            <person name="Ballantyne L."/>
            <person name="Zhu X."/>
        </authorList>
    </citation>
    <scope>NUCLEOTIDE SEQUENCE [LARGE SCALE GENOMIC DNA]</scope>
    <source>
        <strain evidence="7">XCY_ONT2</strain>
    </source>
</reference>
<dbReference type="InterPro" id="IPR002502">
    <property type="entry name" value="Amidase_domain"/>
</dbReference>
<dbReference type="PANTHER" id="PTHR11022:SF41">
    <property type="entry name" value="PEPTIDOGLYCAN-RECOGNITION PROTEIN LC-RELATED"/>
    <property type="match status" value="1"/>
</dbReference>
<dbReference type="EMBL" id="JAVRBK010000006">
    <property type="protein sequence ID" value="KAK5642877.1"/>
    <property type="molecule type" value="Genomic_DNA"/>
</dbReference>
<evidence type="ECO:0000259" key="5">
    <source>
        <dbReference type="SMART" id="SM00644"/>
    </source>
</evidence>
<dbReference type="InterPro" id="IPR015510">
    <property type="entry name" value="PGRP"/>
</dbReference>
<evidence type="ECO:0000256" key="4">
    <source>
        <dbReference type="ARBA" id="ARBA00057187"/>
    </source>
</evidence>
<feature type="domain" description="Peptidoglycan recognition protein family" evidence="6">
    <location>
        <begin position="40"/>
        <end position="183"/>
    </location>
</feature>
<protein>
    <recommendedName>
        <fullName evidence="9">Peptidoglycan-recognition protein</fullName>
    </recommendedName>
</protein>